<gene>
    <name evidence="3" type="ORF">EV137_2156</name>
</gene>
<feature type="compositionally biased region" description="Pro residues" evidence="1">
    <location>
        <begin position="15"/>
        <end position="34"/>
    </location>
</feature>
<evidence type="ECO:0000256" key="1">
    <source>
        <dbReference type="SAM" id="MobiDB-lite"/>
    </source>
</evidence>
<name>A0ABY2FNW5_9ACTN</name>
<sequence>MSQQVPQQSFYPHQQLPPQPPPQGPHGPMRPGPQPRQSKRRRWVPWAVASGTFVLGLVIGAAPGGGTASTSAGTPQATTTTTVQAPGSTVTVTAPPVNVTAPPVTVTKPAPPAKTVTAAPPEAAVAIEGDGTYEVGVDIKPGKYKTTGGEGCYWARLKNLDGDLDAILANNLSDGPQTVTIKKTDKGFETNDCGAWRKVA</sequence>
<reference evidence="3 4" key="1">
    <citation type="submission" date="2019-03" db="EMBL/GenBank/DDBJ databases">
        <title>Genomic Encyclopedia of Type Strains, Phase III (KMG-III): the genomes of soil and plant-associated and newly described type strains.</title>
        <authorList>
            <person name="Whitman W."/>
        </authorList>
    </citation>
    <scope>NUCLEOTIDE SEQUENCE [LARGE SCALE GENOMIC DNA]</scope>
    <source>
        <strain evidence="3 4">VKMAc-2574</strain>
    </source>
</reference>
<accession>A0ABY2FNW5</accession>
<evidence type="ECO:0000256" key="2">
    <source>
        <dbReference type="SAM" id="Phobius"/>
    </source>
</evidence>
<dbReference type="EMBL" id="SODU01000001">
    <property type="protein sequence ID" value="TDW94833.1"/>
    <property type="molecule type" value="Genomic_DNA"/>
</dbReference>
<evidence type="ECO:0000313" key="4">
    <source>
        <dbReference type="Proteomes" id="UP000295060"/>
    </source>
</evidence>
<protein>
    <submittedName>
        <fullName evidence="3">Uncharacterized protein</fullName>
    </submittedName>
</protein>
<comment type="caution">
    <text evidence="3">The sequence shown here is derived from an EMBL/GenBank/DDBJ whole genome shotgun (WGS) entry which is preliminary data.</text>
</comment>
<dbReference type="RefSeq" id="WP_134128182.1">
    <property type="nucleotide sequence ID" value="NZ_SODU01000001.1"/>
</dbReference>
<evidence type="ECO:0000313" key="3">
    <source>
        <dbReference type="EMBL" id="TDW94833.1"/>
    </source>
</evidence>
<feature type="compositionally biased region" description="Polar residues" evidence="1">
    <location>
        <begin position="1"/>
        <end position="11"/>
    </location>
</feature>
<organism evidence="3 4">
    <name type="scientific">Kribbella pratensis</name>
    <dbReference type="NCBI Taxonomy" id="2512112"/>
    <lineage>
        <taxon>Bacteria</taxon>
        <taxon>Bacillati</taxon>
        <taxon>Actinomycetota</taxon>
        <taxon>Actinomycetes</taxon>
        <taxon>Propionibacteriales</taxon>
        <taxon>Kribbellaceae</taxon>
        <taxon>Kribbella</taxon>
    </lineage>
</organism>
<keyword evidence="2" id="KW-0472">Membrane</keyword>
<proteinExistence type="predicted"/>
<feature type="region of interest" description="Disordered" evidence="1">
    <location>
        <begin position="1"/>
        <end position="42"/>
    </location>
</feature>
<feature type="transmembrane region" description="Helical" evidence="2">
    <location>
        <begin position="43"/>
        <end position="62"/>
    </location>
</feature>
<keyword evidence="2" id="KW-1133">Transmembrane helix</keyword>
<keyword evidence="4" id="KW-1185">Reference proteome</keyword>
<keyword evidence="2" id="KW-0812">Transmembrane</keyword>
<dbReference type="Proteomes" id="UP000295060">
    <property type="component" value="Unassembled WGS sequence"/>
</dbReference>